<dbReference type="OrthoDB" id="197151at2157"/>
<dbReference type="PROSITE" id="PS51671">
    <property type="entry name" value="ACT"/>
    <property type="match status" value="1"/>
</dbReference>
<protein>
    <submittedName>
        <fullName evidence="2">Metallo-beta-lactamase family protein</fullName>
    </submittedName>
</protein>
<reference evidence="2 3" key="1">
    <citation type="submission" date="2014-07" db="EMBL/GenBank/DDBJ databases">
        <title>Methanogenic archaea and the global carbon cycle.</title>
        <authorList>
            <person name="Henriksen J.R."/>
            <person name="Luke J."/>
            <person name="Reinhart S."/>
            <person name="Benedict M.N."/>
            <person name="Youngblut N.D."/>
            <person name="Metcalf M.E."/>
            <person name="Whitaker R.J."/>
            <person name="Metcalf W.W."/>
        </authorList>
    </citation>
    <scope>NUCLEOTIDE SEQUENCE [LARGE SCALE GENOMIC DNA]</scope>
    <source>
        <strain evidence="3">ATCC 43570 / DSM 1825 / OCM 12 / VKM B-1830 / TM-1</strain>
    </source>
</reference>
<sequence length="517" mass="58932">MEQFSFIARMPDRPGALHRAAEIITRYEGNINRIQYDRRIDMHTVFFEVTAAPQAYEKIREELEKIGYLQTSLQPIAFLKFHIYLPNCPGALFDLLNYITSAEANITYLDFDDRGQHPERLVVGLHIENPDMIDALMNQLKSRYRLEILEYDTTGEKLDDTVFYLRLAQKLRSFIGSAEDDFLMRFLHDINHIAQELSNLQKDPIEVFENILKVGDCLNRTSGDNFYADVQRIKIKDDIELFCFQPPCGGNIYLFNTPSERVMIDTGYGIYFQDVVNMLQYYGLGDLSLLKRIYITHADADHCGAAGLFPAPSYLNHKTFLITRETSRAYGSSNQDCILEEVYTKIINLFSKFTPPENIILFPEISSSTESIEKRGPFPIIARFRIGDLEFEALEGIGGHMHGEIFYLCPEEGLLFPQDAMINFSSLSPERTEYNILADYLMTSVNVDSKLAREERKALLSLISEIDEKLAGKGKKCLICCGHGSISVMEDGKLVAYTGSERYTAGQKPVSISQDNF</sequence>
<evidence type="ECO:0000313" key="2">
    <source>
        <dbReference type="EMBL" id="AKB14024.1"/>
    </source>
</evidence>
<dbReference type="KEGG" id="mthr:MSTHT_2266"/>
<dbReference type="InterPro" id="IPR001279">
    <property type="entry name" value="Metallo-B-lactamas"/>
</dbReference>
<evidence type="ECO:0000313" key="3">
    <source>
        <dbReference type="Proteomes" id="UP000066529"/>
    </source>
</evidence>
<dbReference type="GeneID" id="41602330"/>
<dbReference type="Gene3D" id="3.30.70.260">
    <property type="match status" value="1"/>
</dbReference>
<accession>A0A0E3H9F7</accession>
<dbReference type="SMART" id="SM00849">
    <property type="entry name" value="Lactamase_B"/>
    <property type="match status" value="1"/>
</dbReference>
<dbReference type="Pfam" id="PF00753">
    <property type="entry name" value="Lactamase_B"/>
    <property type="match status" value="1"/>
</dbReference>
<dbReference type="CDD" id="cd06262">
    <property type="entry name" value="metallo-hydrolase-like_MBL-fold"/>
    <property type="match status" value="1"/>
</dbReference>
<dbReference type="AlphaFoldDB" id="A0A0E3H9F7"/>
<dbReference type="InterPro" id="IPR036866">
    <property type="entry name" value="RibonucZ/Hydroxyglut_hydro"/>
</dbReference>
<dbReference type="SUPFAM" id="SSF56281">
    <property type="entry name" value="Metallo-hydrolase/oxidoreductase"/>
    <property type="match status" value="1"/>
</dbReference>
<dbReference type="EMBL" id="CP009501">
    <property type="protein sequence ID" value="AKB14024.1"/>
    <property type="molecule type" value="Genomic_DNA"/>
</dbReference>
<proteinExistence type="predicted"/>
<feature type="domain" description="ACT" evidence="1">
    <location>
        <begin position="5"/>
        <end position="78"/>
    </location>
</feature>
<name>A0A0E3H9F7_METTT</name>
<dbReference type="HOGENOM" id="CLU_529688_0_0_2"/>
<dbReference type="Pfam" id="PF01842">
    <property type="entry name" value="ACT"/>
    <property type="match status" value="1"/>
</dbReference>
<gene>
    <name evidence="2" type="ORF">MSTHT_2266</name>
</gene>
<dbReference type="RefSeq" id="WP_048167988.1">
    <property type="nucleotide sequence ID" value="NZ_CP009501.1"/>
</dbReference>
<evidence type="ECO:0000259" key="1">
    <source>
        <dbReference type="PROSITE" id="PS51671"/>
    </source>
</evidence>
<dbReference type="Proteomes" id="UP000066529">
    <property type="component" value="Chromosome"/>
</dbReference>
<dbReference type="InterPro" id="IPR045865">
    <property type="entry name" value="ACT-like_dom_sf"/>
</dbReference>
<dbReference type="STRING" id="523844.MSTHT_2266"/>
<dbReference type="PATRIC" id="fig|523844.20.peg.2777"/>
<dbReference type="InterPro" id="IPR002912">
    <property type="entry name" value="ACT_dom"/>
</dbReference>
<dbReference type="Gene3D" id="3.60.15.10">
    <property type="entry name" value="Ribonuclease Z/Hydroxyacylglutathione hydrolase-like"/>
    <property type="match status" value="1"/>
</dbReference>
<organism evidence="2 3">
    <name type="scientific">Methanosarcina thermophila (strain ATCC 43570 / DSM 1825 / OCM 12 / VKM B-1830 / TM-1)</name>
    <dbReference type="NCBI Taxonomy" id="523844"/>
    <lineage>
        <taxon>Archaea</taxon>
        <taxon>Methanobacteriati</taxon>
        <taxon>Methanobacteriota</taxon>
        <taxon>Stenosarchaea group</taxon>
        <taxon>Methanomicrobia</taxon>
        <taxon>Methanosarcinales</taxon>
        <taxon>Methanosarcinaceae</taxon>
        <taxon>Methanosarcina</taxon>
    </lineage>
</organism>
<dbReference type="SUPFAM" id="SSF55021">
    <property type="entry name" value="ACT-like"/>
    <property type="match status" value="1"/>
</dbReference>